<gene>
    <name evidence="3" type="ORF">RHS03_07720</name>
</gene>
<evidence type="ECO:0000313" key="4">
    <source>
        <dbReference type="Proteomes" id="UP000602905"/>
    </source>
</evidence>
<dbReference type="EMBL" id="JACYCD010000277">
    <property type="protein sequence ID" value="KAF8697718.1"/>
    <property type="molecule type" value="Genomic_DNA"/>
</dbReference>
<feature type="compositionally biased region" description="Low complexity" evidence="2">
    <location>
        <begin position="23"/>
        <end position="38"/>
    </location>
</feature>
<organism evidence="3 4">
    <name type="scientific">Rhizoctonia solani</name>
    <dbReference type="NCBI Taxonomy" id="456999"/>
    <lineage>
        <taxon>Eukaryota</taxon>
        <taxon>Fungi</taxon>
        <taxon>Dikarya</taxon>
        <taxon>Basidiomycota</taxon>
        <taxon>Agaricomycotina</taxon>
        <taxon>Agaricomycetes</taxon>
        <taxon>Cantharellales</taxon>
        <taxon>Ceratobasidiaceae</taxon>
        <taxon>Rhizoctonia</taxon>
    </lineage>
</organism>
<evidence type="ECO:0000313" key="3">
    <source>
        <dbReference type="EMBL" id="KAF8697718.1"/>
    </source>
</evidence>
<proteinExistence type="predicted"/>
<evidence type="ECO:0000256" key="1">
    <source>
        <dbReference type="SAM" id="Coils"/>
    </source>
</evidence>
<feature type="region of interest" description="Disordered" evidence="2">
    <location>
        <begin position="455"/>
        <end position="489"/>
    </location>
</feature>
<reference evidence="3" key="1">
    <citation type="submission" date="2020-09" db="EMBL/GenBank/DDBJ databases">
        <title>Comparative genome analyses of four rice-infecting Rhizoctonia solani isolates reveal extensive enrichment of homogalacturonan modification genes.</title>
        <authorList>
            <person name="Lee D.-Y."/>
            <person name="Jeon J."/>
            <person name="Kim K.-T."/>
            <person name="Cheong K."/>
            <person name="Song H."/>
            <person name="Choi G."/>
            <person name="Ko J."/>
            <person name="Opiyo S.O."/>
            <person name="Zuo S."/>
            <person name="Madhav S."/>
            <person name="Lee Y.-H."/>
            <person name="Wang G.-L."/>
        </authorList>
    </citation>
    <scope>NUCLEOTIDE SEQUENCE</scope>
    <source>
        <strain evidence="3">AG1-IA WGL</strain>
    </source>
</reference>
<sequence length="489" mass="52914">MSSTNPLSISNVTRGRKGKGHASTPSKPPSTSTPSPKKQGGRKVGARAWTIEDYLLVFRIISVVRPVGSDQWEIVGKNMTAQSFTARSGKVCKNCWVKAHAVVHKVLKLPKPTGQSKMHPLHCLALAVKEGISKSHAMGLLDDSSAPDKYKETEIKFNLAETEMRRLRLDFKRAPNFEVPLLDEDAKVKDDAGNCGNNETGAGGNPSEVWAGSDNKVAGDSGDSGAGEGAENCDTDSESPSWGLHLSNIDTTIASPSKAMLLPKAPTTPKPLAHSLAVGATLTGPAPFPMLKLCLNKAQAPLPSKAPSATATGSRPLVKTPVKLEASPLNKRKAPGSAWANRDHGSKKPKLEAKPTVRRPEPKALSSNNIIDLISDDNGEFISSYLKQQEEGNFKTIAYMQLGWKVQQLEKQLAKAHQKIRKLKLKLIEYKLNKKVQERVEEALAQRALAPTAPAGSAPMQYFATSGRKDTHSTIDNLDRFDPLHPFNK</sequence>
<dbReference type="AlphaFoldDB" id="A0A8H7HKX1"/>
<name>A0A8H7HKX1_9AGAM</name>
<evidence type="ECO:0000256" key="2">
    <source>
        <dbReference type="SAM" id="MobiDB-lite"/>
    </source>
</evidence>
<feature type="region of interest" description="Disordered" evidence="2">
    <location>
        <begin position="1"/>
        <end position="44"/>
    </location>
</feature>
<feature type="compositionally biased region" description="Basic and acidic residues" evidence="2">
    <location>
        <begin position="467"/>
        <end position="483"/>
    </location>
</feature>
<protein>
    <recommendedName>
        <fullName evidence="5">Myb-like domain-containing protein</fullName>
    </recommendedName>
</protein>
<feature type="coiled-coil region" evidence="1">
    <location>
        <begin position="399"/>
        <end position="433"/>
    </location>
</feature>
<feature type="compositionally biased region" description="Polar residues" evidence="2">
    <location>
        <begin position="1"/>
        <end position="13"/>
    </location>
</feature>
<accession>A0A8H7HKX1</accession>
<comment type="caution">
    <text evidence="3">The sequence shown here is derived from an EMBL/GenBank/DDBJ whole genome shotgun (WGS) entry which is preliminary data.</text>
</comment>
<evidence type="ECO:0008006" key="5">
    <source>
        <dbReference type="Google" id="ProtNLM"/>
    </source>
</evidence>
<dbReference type="Proteomes" id="UP000602905">
    <property type="component" value="Unassembled WGS sequence"/>
</dbReference>
<feature type="non-terminal residue" evidence="3">
    <location>
        <position position="489"/>
    </location>
</feature>
<feature type="compositionally biased region" description="Basic and acidic residues" evidence="2">
    <location>
        <begin position="341"/>
        <end position="362"/>
    </location>
</feature>
<feature type="region of interest" description="Disordered" evidence="2">
    <location>
        <begin position="302"/>
        <end position="362"/>
    </location>
</feature>
<keyword evidence="1" id="KW-0175">Coiled coil</keyword>
<feature type="region of interest" description="Disordered" evidence="2">
    <location>
        <begin position="194"/>
        <end position="242"/>
    </location>
</feature>